<dbReference type="InterPro" id="IPR030934">
    <property type="entry name" value="Intein_C"/>
</dbReference>
<protein>
    <recommendedName>
        <fullName evidence="2">Hint domain-containing protein</fullName>
    </recommendedName>
</protein>
<feature type="compositionally biased region" description="Low complexity" evidence="1">
    <location>
        <begin position="206"/>
        <end position="252"/>
    </location>
</feature>
<evidence type="ECO:0000313" key="3">
    <source>
        <dbReference type="EMBL" id="MCY1005413.1"/>
    </source>
</evidence>
<proteinExistence type="predicted"/>
<feature type="domain" description="Hint" evidence="2">
    <location>
        <begin position="21"/>
        <end position="111"/>
    </location>
</feature>
<dbReference type="Proteomes" id="UP001150924">
    <property type="component" value="Unassembled WGS sequence"/>
</dbReference>
<dbReference type="EMBL" id="JAPNKE010000002">
    <property type="protein sequence ID" value="MCY1005413.1"/>
    <property type="molecule type" value="Genomic_DNA"/>
</dbReference>
<feature type="region of interest" description="Disordered" evidence="1">
    <location>
        <begin position="172"/>
        <end position="252"/>
    </location>
</feature>
<dbReference type="InterPro" id="IPR003587">
    <property type="entry name" value="Hint_dom_N"/>
</dbReference>
<keyword evidence="4" id="KW-1185">Reference proteome</keyword>
<evidence type="ECO:0000313" key="4">
    <source>
        <dbReference type="Proteomes" id="UP001150924"/>
    </source>
</evidence>
<dbReference type="SMART" id="SM00306">
    <property type="entry name" value="HintN"/>
    <property type="match status" value="1"/>
</dbReference>
<organism evidence="3 4">
    <name type="scientific">Nannocystis pusilla</name>
    <dbReference type="NCBI Taxonomy" id="889268"/>
    <lineage>
        <taxon>Bacteria</taxon>
        <taxon>Pseudomonadati</taxon>
        <taxon>Myxococcota</taxon>
        <taxon>Polyangia</taxon>
        <taxon>Nannocystales</taxon>
        <taxon>Nannocystaceae</taxon>
        <taxon>Nannocystis</taxon>
    </lineage>
</organism>
<dbReference type="PROSITE" id="PS50817">
    <property type="entry name" value="INTEIN_N_TER"/>
    <property type="match status" value="1"/>
</dbReference>
<dbReference type="AlphaFoldDB" id="A0A9X3IX41"/>
<dbReference type="Gene3D" id="2.170.16.10">
    <property type="entry name" value="Hedgehog/Intein (Hint) domain"/>
    <property type="match status" value="1"/>
</dbReference>
<dbReference type="GO" id="GO:0016539">
    <property type="term" value="P:intein-mediated protein splicing"/>
    <property type="evidence" value="ECO:0007669"/>
    <property type="project" value="InterPro"/>
</dbReference>
<evidence type="ECO:0000256" key="1">
    <source>
        <dbReference type="SAM" id="MobiDB-lite"/>
    </source>
</evidence>
<dbReference type="NCBIfam" id="TIGR01443">
    <property type="entry name" value="intein_Cterm"/>
    <property type="match status" value="1"/>
</dbReference>
<dbReference type="PROSITE" id="PS50818">
    <property type="entry name" value="INTEIN_C_TER"/>
    <property type="match status" value="1"/>
</dbReference>
<accession>A0A9X3IX41</accession>
<dbReference type="CDD" id="cd00081">
    <property type="entry name" value="Hint"/>
    <property type="match status" value="1"/>
</dbReference>
<feature type="compositionally biased region" description="Polar residues" evidence="1">
    <location>
        <begin position="172"/>
        <end position="188"/>
    </location>
</feature>
<sequence>MFATPLVLWTGCGGDKSTSSSTCVAAGTLVATPRGWAAIEALQVGDPIFAVDLERGTLVATEVVSLRHARRECLALVADDGRELLVTPDHPVHVPEVGGYVAAGRVALRQAASLSLIDGALPEARSRRHGVGEHRLDAGLHDVFDVGVASEHHNFVAGGFVVHNKSTTCPPQACQGTSATDGESTTSGDGEPGTDTGAPTSGSSDATSEGSDATSGSSDATSEGSDATSGSSDATSEGSDATSGSSDATSGAPATFPCGEEAACLLAAEYCEIFHPGQREGMITHSCVPLPAACLDMPDCTCLEEQAVAGSCMPGPEGGLEVSVFAP</sequence>
<dbReference type="InterPro" id="IPR036844">
    <property type="entry name" value="Hint_dom_sf"/>
</dbReference>
<dbReference type="SUPFAM" id="SSF51294">
    <property type="entry name" value="Hedgehog/intein (Hint) domain"/>
    <property type="match status" value="1"/>
</dbReference>
<gene>
    <name evidence="3" type="ORF">OV079_07470</name>
</gene>
<name>A0A9X3IX41_9BACT</name>
<dbReference type="InterPro" id="IPR006141">
    <property type="entry name" value="Intein_N"/>
</dbReference>
<dbReference type="RefSeq" id="WP_267767086.1">
    <property type="nucleotide sequence ID" value="NZ_JAPNKE010000002.1"/>
</dbReference>
<comment type="caution">
    <text evidence="3">The sequence shown here is derived from an EMBL/GenBank/DDBJ whole genome shotgun (WGS) entry which is preliminary data.</text>
</comment>
<evidence type="ECO:0000259" key="2">
    <source>
        <dbReference type="SMART" id="SM00306"/>
    </source>
</evidence>
<reference evidence="3" key="1">
    <citation type="submission" date="2022-11" db="EMBL/GenBank/DDBJ databases">
        <title>Minimal conservation of predation-associated metabolite biosynthetic gene clusters underscores biosynthetic potential of Myxococcota including descriptions for ten novel species: Archangium lansinium sp. nov., Myxococcus landrumus sp. nov., Nannocystis bai.</title>
        <authorList>
            <person name="Ahearne A."/>
            <person name="Stevens C."/>
            <person name="Phillips K."/>
        </authorList>
    </citation>
    <scope>NUCLEOTIDE SEQUENCE</scope>
    <source>
        <strain evidence="3">Na p29</strain>
    </source>
</reference>